<dbReference type="EMBL" id="CP004353">
    <property type="protein sequence ID" value="AHI22021.1"/>
    <property type="molecule type" value="Genomic_DNA"/>
</dbReference>
<protein>
    <recommendedName>
        <fullName evidence="8">Abasic site processing protein</fullName>
        <ecNumber evidence="8">3.4.-.-</ecNumber>
    </recommendedName>
</protein>
<keyword evidence="4 8" id="KW-0378">Hydrolase</keyword>
<dbReference type="Proteomes" id="UP000019222">
    <property type="component" value="Chromosome"/>
</dbReference>
<keyword evidence="6" id="KW-0238">DNA-binding</keyword>
<keyword evidence="2 8" id="KW-0645">Protease</keyword>
<evidence type="ECO:0000256" key="6">
    <source>
        <dbReference type="ARBA" id="ARBA00023125"/>
    </source>
</evidence>
<comment type="similarity">
    <text evidence="1 8">Belongs to the SOS response-associated peptidase family.</text>
</comment>
<keyword evidence="5" id="KW-0190">Covalent protein-DNA linkage</keyword>
<dbReference type="Pfam" id="PF02586">
    <property type="entry name" value="SRAP"/>
    <property type="match status" value="1"/>
</dbReference>
<evidence type="ECO:0000256" key="4">
    <source>
        <dbReference type="ARBA" id="ARBA00022801"/>
    </source>
</evidence>
<sequence>MFSSEATLLKVPGFSEVHAPAGLPPARYNIAPTQIIPILRPGSSPKEATIEPARWGLLPHWKKDESGPPLFNARCETVTSKPSFRDAFKHGRCLIPMDGYYEWHVDEPAGKGTKPTKTPQWITTGEVVWVAGLWATGLDRLSATMITTASRPPLDWVHDRMPRFLLADEYATWLFGTPEEAAELLHPAPDELISRFTVRPADRAVGSVRNDYPELIAEQA</sequence>
<dbReference type="PANTHER" id="PTHR13604">
    <property type="entry name" value="DC12-RELATED"/>
    <property type="match status" value="1"/>
</dbReference>
<dbReference type="InterPro" id="IPR036590">
    <property type="entry name" value="SRAP-like"/>
</dbReference>
<evidence type="ECO:0000256" key="5">
    <source>
        <dbReference type="ARBA" id="ARBA00023124"/>
    </source>
</evidence>
<keyword evidence="10" id="KW-1185">Reference proteome</keyword>
<proteinExistence type="inferred from homology"/>
<dbReference type="eggNOG" id="COG2135">
    <property type="taxonomic scope" value="Bacteria"/>
</dbReference>
<dbReference type="GO" id="GO:0106300">
    <property type="term" value="P:protein-DNA covalent cross-linking repair"/>
    <property type="evidence" value="ECO:0007669"/>
    <property type="project" value="InterPro"/>
</dbReference>
<keyword evidence="7" id="KW-0456">Lyase</keyword>
<evidence type="ECO:0000256" key="1">
    <source>
        <dbReference type="ARBA" id="ARBA00008136"/>
    </source>
</evidence>
<evidence type="ECO:0000256" key="3">
    <source>
        <dbReference type="ARBA" id="ARBA00022763"/>
    </source>
</evidence>
<dbReference type="GO" id="GO:0008233">
    <property type="term" value="F:peptidase activity"/>
    <property type="evidence" value="ECO:0007669"/>
    <property type="project" value="UniProtKB-KW"/>
</dbReference>
<dbReference type="Gene3D" id="3.90.1680.10">
    <property type="entry name" value="SOS response associated peptidase-like"/>
    <property type="match status" value="1"/>
</dbReference>
<evidence type="ECO:0000313" key="10">
    <source>
        <dbReference type="Proteomes" id="UP000019222"/>
    </source>
</evidence>
<dbReference type="GO" id="GO:0006508">
    <property type="term" value="P:proteolysis"/>
    <property type="evidence" value="ECO:0007669"/>
    <property type="project" value="UniProtKB-KW"/>
</dbReference>
<dbReference type="GO" id="GO:0003697">
    <property type="term" value="F:single-stranded DNA binding"/>
    <property type="evidence" value="ECO:0007669"/>
    <property type="project" value="InterPro"/>
</dbReference>
<dbReference type="STRING" id="1224164.B843_03150"/>
<organism evidence="9 10">
    <name type="scientific">Corynebacterium vitaeruminis DSM 20294</name>
    <dbReference type="NCBI Taxonomy" id="1224164"/>
    <lineage>
        <taxon>Bacteria</taxon>
        <taxon>Bacillati</taxon>
        <taxon>Actinomycetota</taxon>
        <taxon>Actinomycetes</taxon>
        <taxon>Mycobacteriales</taxon>
        <taxon>Corynebacteriaceae</taxon>
        <taxon>Corynebacterium</taxon>
    </lineage>
</organism>
<evidence type="ECO:0000256" key="7">
    <source>
        <dbReference type="ARBA" id="ARBA00023239"/>
    </source>
</evidence>
<reference evidence="9 10" key="1">
    <citation type="submission" date="2013-02" db="EMBL/GenBank/DDBJ databases">
        <title>The complete genome sequence of Corynebacterium vitaeruminis DSM 20294.</title>
        <authorList>
            <person name="Ruckert C."/>
            <person name="Albersmeier A."/>
            <person name="Kalinowski J."/>
        </authorList>
    </citation>
    <scope>NUCLEOTIDE SEQUENCE [LARGE SCALE GENOMIC DNA]</scope>
    <source>
        <strain evidence="10">ATCC 10234</strain>
    </source>
</reference>
<accession>W5XYD5</accession>
<dbReference type="HOGENOM" id="CLU_035990_6_2_11"/>
<dbReference type="EC" id="3.4.-.-" evidence="8"/>
<dbReference type="InterPro" id="IPR003738">
    <property type="entry name" value="SRAP"/>
</dbReference>
<dbReference type="AlphaFoldDB" id="W5XYD5"/>
<evidence type="ECO:0000313" key="9">
    <source>
        <dbReference type="EMBL" id="AHI22021.1"/>
    </source>
</evidence>
<name>W5XYD5_9CORY</name>
<dbReference type="PATRIC" id="fig|1224164.3.peg.625"/>
<dbReference type="KEGG" id="cvt:B843_03150"/>
<dbReference type="PANTHER" id="PTHR13604:SF0">
    <property type="entry name" value="ABASIC SITE PROCESSING PROTEIN HMCES"/>
    <property type="match status" value="1"/>
</dbReference>
<gene>
    <name evidence="9" type="ORF">B843_03150</name>
</gene>
<evidence type="ECO:0000256" key="8">
    <source>
        <dbReference type="RuleBase" id="RU364100"/>
    </source>
</evidence>
<dbReference type="GO" id="GO:0016829">
    <property type="term" value="F:lyase activity"/>
    <property type="evidence" value="ECO:0007669"/>
    <property type="project" value="UniProtKB-KW"/>
</dbReference>
<evidence type="ECO:0000256" key="2">
    <source>
        <dbReference type="ARBA" id="ARBA00022670"/>
    </source>
</evidence>
<keyword evidence="3" id="KW-0227">DNA damage</keyword>
<dbReference type="SUPFAM" id="SSF143081">
    <property type="entry name" value="BB1717-like"/>
    <property type="match status" value="1"/>
</dbReference>